<proteinExistence type="predicted"/>
<feature type="region of interest" description="Disordered" evidence="1">
    <location>
        <begin position="30"/>
        <end position="50"/>
    </location>
</feature>
<keyword evidence="3" id="KW-1185">Reference proteome</keyword>
<sequence>MGFPHPASAECDQDDAKDQVWVAAVVGGQGTQSKQAGQGMAAQGAAATTEGGGRAQAALEEALERVQCPESGGDGGRDVEALEEAASAMERVARGHAELLQLLVCARERAELAHAEARTAAKALSPEPYTSHDKKVKELRRQGLAAAYIEVREG</sequence>
<accession>A0AAE0GP26</accession>
<evidence type="ECO:0000313" key="2">
    <source>
        <dbReference type="EMBL" id="KAK3281423.1"/>
    </source>
</evidence>
<evidence type="ECO:0000256" key="1">
    <source>
        <dbReference type="SAM" id="MobiDB-lite"/>
    </source>
</evidence>
<dbReference type="AlphaFoldDB" id="A0AAE0GP26"/>
<feature type="compositionally biased region" description="Low complexity" evidence="1">
    <location>
        <begin position="35"/>
        <end position="50"/>
    </location>
</feature>
<dbReference type="Proteomes" id="UP001190700">
    <property type="component" value="Unassembled WGS sequence"/>
</dbReference>
<protein>
    <submittedName>
        <fullName evidence="2">Uncharacterized protein</fullName>
    </submittedName>
</protein>
<organism evidence="2 3">
    <name type="scientific">Cymbomonas tetramitiformis</name>
    <dbReference type="NCBI Taxonomy" id="36881"/>
    <lineage>
        <taxon>Eukaryota</taxon>
        <taxon>Viridiplantae</taxon>
        <taxon>Chlorophyta</taxon>
        <taxon>Pyramimonadophyceae</taxon>
        <taxon>Pyramimonadales</taxon>
        <taxon>Pyramimonadaceae</taxon>
        <taxon>Cymbomonas</taxon>
    </lineage>
</organism>
<reference evidence="2 3" key="1">
    <citation type="journal article" date="2015" name="Genome Biol. Evol.">
        <title>Comparative Genomics of a Bacterivorous Green Alga Reveals Evolutionary Causalities and Consequences of Phago-Mixotrophic Mode of Nutrition.</title>
        <authorList>
            <person name="Burns J.A."/>
            <person name="Paasch A."/>
            <person name="Narechania A."/>
            <person name="Kim E."/>
        </authorList>
    </citation>
    <scope>NUCLEOTIDE SEQUENCE [LARGE SCALE GENOMIC DNA]</scope>
    <source>
        <strain evidence="2 3">PLY_AMNH</strain>
    </source>
</reference>
<comment type="caution">
    <text evidence="2">The sequence shown here is derived from an EMBL/GenBank/DDBJ whole genome shotgun (WGS) entry which is preliminary data.</text>
</comment>
<evidence type="ECO:0000313" key="3">
    <source>
        <dbReference type="Proteomes" id="UP001190700"/>
    </source>
</evidence>
<name>A0AAE0GP26_9CHLO</name>
<dbReference type="EMBL" id="LGRX02003849">
    <property type="protein sequence ID" value="KAK3281423.1"/>
    <property type="molecule type" value="Genomic_DNA"/>
</dbReference>
<gene>
    <name evidence="2" type="ORF">CYMTET_10788</name>
</gene>